<evidence type="ECO:0000256" key="4">
    <source>
        <dbReference type="ARBA" id="ARBA00022982"/>
    </source>
</evidence>
<reference evidence="7" key="1">
    <citation type="journal article" date="2015" name="Nature">
        <title>Complex archaea that bridge the gap between prokaryotes and eukaryotes.</title>
        <authorList>
            <person name="Spang A."/>
            <person name="Saw J.H."/>
            <person name="Jorgensen S.L."/>
            <person name="Zaremba-Niedzwiedzka K."/>
            <person name="Martijn J."/>
            <person name="Lind A.E."/>
            <person name="van Eijk R."/>
            <person name="Schleper C."/>
            <person name="Guy L."/>
            <person name="Ettema T.J."/>
        </authorList>
    </citation>
    <scope>NUCLEOTIDE SEQUENCE</scope>
</reference>
<evidence type="ECO:0000256" key="5">
    <source>
        <dbReference type="ARBA" id="ARBA00023004"/>
    </source>
</evidence>
<gene>
    <name evidence="7" type="ORF">LCGC14_0526760</name>
</gene>
<dbReference type="EMBL" id="LAZR01000677">
    <property type="protein sequence ID" value="KKN60934.1"/>
    <property type="molecule type" value="Genomic_DNA"/>
</dbReference>
<dbReference type="GO" id="GO:0005506">
    <property type="term" value="F:iron ion binding"/>
    <property type="evidence" value="ECO:0007669"/>
    <property type="project" value="InterPro"/>
</dbReference>
<dbReference type="GO" id="GO:0016491">
    <property type="term" value="F:oxidoreductase activity"/>
    <property type="evidence" value="ECO:0007669"/>
    <property type="project" value="InterPro"/>
</dbReference>
<dbReference type="CDD" id="cd00524">
    <property type="entry name" value="SORL"/>
    <property type="match status" value="1"/>
</dbReference>
<dbReference type="InterPro" id="IPR051233">
    <property type="entry name" value="Desulfoferrodoxin_SOR"/>
</dbReference>
<dbReference type="PANTHER" id="PTHR36541">
    <property type="entry name" value="SUPEROXIDE REDUCTASE-RELATED"/>
    <property type="match status" value="1"/>
</dbReference>
<dbReference type="InterPro" id="IPR002742">
    <property type="entry name" value="Desulfoferrodoxin_Fe-bd_dom"/>
</dbReference>
<evidence type="ECO:0000256" key="1">
    <source>
        <dbReference type="ARBA" id="ARBA00005941"/>
    </source>
</evidence>
<keyword evidence="4" id="KW-0249">Electron transport</keyword>
<evidence type="ECO:0000256" key="2">
    <source>
        <dbReference type="ARBA" id="ARBA00022448"/>
    </source>
</evidence>
<dbReference type="AlphaFoldDB" id="A0A0F9S1H0"/>
<dbReference type="Gene3D" id="2.60.40.730">
    <property type="entry name" value="SOR catalytic domain"/>
    <property type="match status" value="1"/>
</dbReference>
<evidence type="ECO:0000259" key="6">
    <source>
        <dbReference type="Pfam" id="PF01880"/>
    </source>
</evidence>
<dbReference type="NCBIfam" id="TIGR00332">
    <property type="entry name" value="neela_ferrous"/>
    <property type="match status" value="1"/>
</dbReference>
<dbReference type="SUPFAM" id="SSF49367">
    <property type="entry name" value="Superoxide reductase-like"/>
    <property type="match status" value="1"/>
</dbReference>
<proteinExistence type="inferred from homology"/>
<keyword evidence="2" id="KW-0813">Transport</keyword>
<keyword evidence="3" id="KW-0479">Metal-binding</keyword>
<evidence type="ECO:0000256" key="3">
    <source>
        <dbReference type="ARBA" id="ARBA00022723"/>
    </source>
</evidence>
<evidence type="ECO:0000313" key="7">
    <source>
        <dbReference type="EMBL" id="KKN60934.1"/>
    </source>
</evidence>
<accession>A0A0F9S1H0</accession>
<name>A0A0F9S1H0_9ZZZZ</name>
<dbReference type="InterPro" id="IPR036073">
    <property type="entry name" value="Desulfoferrodoxin_Fe-bd_dom_sf"/>
</dbReference>
<keyword evidence="5" id="KW-0408">Iron</keyword>
<dbReference type="PANTHER" id="PTHR36541:SF1">
    <property type="entry name" value="SUPEROXIDE REDUCTASE-RELATED"/>
    <property type="match status" value="1"/>
</dbReference>
<comment type="caution">
    <text evidence="7">The sequence shown here is derived from an EMBL/GenBank/DDBJ whole genome shotgun (WGS) entry which is preliminary data.</text>
</comment>
<sequence>MEIQTASNPTKLTEAEKKHIPVIEFEGVDIIVKVGKTTHPMEEDHYIEWIELYLNGNLYSRKNLKPGRKPQAAFHDVLESGTLRSVAHCNQHGSWRSDDVELSDY</sequence>
<protein>
    <recommendedName>
        <fullName evidence="6">Desulfoferrodoxin ferrous iron-binding domain-containing protein</fullName>
    </recommendedName>
</protein>
<dbReference type="Pfam" id="PF01880">
    <property type="entry name" value="Desulfoferrodox"/>
    <property type="match status" value="1"/>
</dbReference>
<feature type="domain" description="Desulfoferrodoxin ferrous iron-binding" evidence="6">
    <location>
        <begin position="13"/>
        <end position="97"/>
    </location>
</feature>
<organism evidence="7">
    <name type="scientific">marine sediment metagenome</name>
    <dbReference type="NCBI Taxonomy" id="412755"/>
    <lineage>
        <taxon>unclassified sequences</taxon>
        <taxon>metagenomes</taxon>
        <taxon>ecological metagenomes</taxon>
    </lineage>
</organism>
<comment type="similarity">
    <text evidence="1">Belongs to the desulfoferrodoxin family.</text>
</comment>